<gene>
    <name evidence="2" type="ORF">FHS27_002061</name>
</gene>
<sequence>MEIGALVSAGGVVCGWGAWLVASGDVCFSTTKITNATKVLGGGLFVKPLSQLLVRIVRLIGWRLVLSYLRVVWFVVGGLSWLPVVTCVFDHEKYE</sequence>
<reference evidence="2 3" key="1">
    <citation type="submission" date="2020-08" db="EMBL/GenBank/DDBJ databases">
        <title>Genomic Encyclopedia of Type Strains, Phase III (KMG-III): the genomes of soil and plant-associated and newly described type strains.</title>
        <authorList>
            <person name="Whitman W."/>
        </authorList>
    </citation>
    <scope>NUCLEOTIDE SEQUENCE [LARGE SCALE GENOMIC DNA]</scope>
    <source>
        <strain evidence="2 3">CECT 8075</strain>
    </source>
</reference>
<dbReference type="AlphaFoldDB" id="A0A7W5DZ02"/>
<evidence type="ECO:0008006" key="4">
    <source>
        <dbReference type="Google" id="ProtNLM"/>
    </source>
</evidence>
<evidence type="ECO:0000256" key="1">
    <source>
        <dbReference type="SAM" id="Phobius"/>
    </source>
</evidence>
<evidence type="ECO:0000313" key="3">
    <source>
        <dbReference type="Proteomes" id="UP000536179"/>
    </source>
</evidence>
<dbReference type="Proteomes" id="UP000536179">
    <property type="component" value="Unassembled WGS sequence"/>
</dbReference>
<keyword evidence="1" id="KW-1133">Transmembrane helix</keyword>
<evidence type="ECO:0000313" key="2">
    <source>
        <dbReference type="EMBL" id="MBB3206252.1"/>
    </source>
</evidence>
<name>A0A7W5DZ02_9BACT</name>
<comment type="caution">
    <text evidence="2">The sequence shown here is derived from an EMBL/GenBank/DDBJ whole genome shotgun (WGS) entry which is preliminary data.</text>
</comment>
<protein>
    <recommendedName>
        <fullName evidence="4">Transmembrane protein</fullName>
    </recommendedName>
</protein>
<feature type="transmembrane region" description="Helical" evidence="1">
    <location>
        <begin position="71"/>
        <end position="89"/>
    </location>
</feature>
<organism evidence="2 3">
    <name type="scientific">Aporhodopirellula rubra</name>
    <dbReference type="NCBI Taxonomy" id="980271"/>
    <lineage>
        <taxon>Bacteria</taxon>
        <taxon>Pseudomonadati</taxon>
        <taxon>Planctomycetota</taxon>
        <taxon>Planctomycetia</taxon>
        <taxon>Pirellulales</taxon>
        <taxon>Pirellulaceae</taxon>
        <taxon>Aporhodopirellula</taxon>
    </lineage>
</organism>
<keyword evidence="1" id="KW-0812">Transmembrane</keyword>
<accession>A0A7W5DZ02</accession>
<keyword evidence="3" id="KW-1185">Reference proteome</keyword>
<proteinExistence type="predicted"/>
<keyword evidence="1" id="KW-0472">Membrane</keyword>
<dbReference type="EMBL" id="JACHXU010000006">
    <property type="protein sequence ID" value="MBB3206252.1"/>
    <property type="molecule type" value="Genomic_DNA"/>
</dbReference>